<dbReference type="Gene3D" id="3.30.70.260">
    <property type="match status" value="1"/>
</dbReference>
<accession>A0A8T3YQ57</accession>
<dbReference type="SUPFAM" id="SSF75445">
    <property type="entry name" value="D-ribose-5-phosphate isomerase (RpiA), lid domain"/>
    <property type="match status" value="1"/>
</dbReference>
<dbReference type="GO" id="GO:0004751">
    <property type="term" value="F:ribose-5-phosphate isomerase activity"/>
    <property type="evidence" value="ECO:0007669"/>
    <property type="project" value="UniProtKB-UniRule"/>
</dbReference>
<reference evidence="3" key="1">
    <citation type="submission" date="2020-07" db="EMBL/GenBank/DDBJ databases">
        <title>Huge and variable diversity of episymbiotic CPR bacteria and DPANN archaea in groundwater ecosystems.</title>
        <authorList>
            <person name="He C.Y."/>
            <person name="Keren R."/>
            <person name="Whittaker M."/>
            <person name="Farag I.F."/>
            <person name="Doudna J."/>
            <person name="Cate J.H.D."/>
            <person name="Banfield J.F."/>
        </authorList>
    </citation>
    <scope>NUCLEOTIDE SEQUENCE</scope>
    <source>
        <strain evidence="3">NC_groundwater_1296_Ag_S-0.2um_52_80</strain>
    </source>
</reference>
<dbReference type="InterPro" id="IPR004788">
    <property type="entry name" value="Ribose5P_isomerase_type_A"/>
</dbReference>
<dbReference type="Gene3D" id="3.40.50.1360">
    <property type="match status" value="1"/>
</dbReference>
<dbReference type="AlphaFoldDB" id="A0A8T3YQ57"/>
<dbReference type="GO" id="GO:0006014">
    <property type="term" value="P:D-ribose metabolic process"/>
    <property type="evidence" value="ECO:0007669"/>
    <property type="project" value="TreeGrafter"/>
</dbReference>
<gene>
    <name evidence="3" type="primary">rpiA</name>
    <name evidence="3" type="ORF">HY544_05250</name>
</gene>
<proteinExistence type="predicted"/>
<dbReference type="GO" id="GO:0009052">
    <property type="term" value="P:pentose-phosphate shunt, non-oxidative branch"/>
    <property type="evidence" value="ECO:0007669"/>
    <property type="project" value="InterPro"/>
</dbReference>
<dbReference type="EC" id="5.3.1.6" evidence="2"/>
<dbReference type="PANTHER" id="PTHR11934">
    <property type="entry name" value="RIBOSE-5-PHOSPHATE ISOMERASE"/>
    <property type="match status" value="1"/>
</dbReference>
<organism evidence="3 4">
    <name type="scientific">Candidatus Iainarchaeum sp</name>
    <dbReference type="NCBI Taxonomy" id="3101447"/>
    <lineage>
        <taxon>Archaea</taxon>
        <taxon>Candidatus Iainarchaeota</taxon>
        <taxon>Candidatus Iainarchaeia</taxon>
        <taxon>Candidatus Iainarchaeales</taxon>
        <taxon>Candidatus Iainarchaeaceae</taxon>
        <taxon>Candidatus Iainarchaeum</taxon>
    </lineage>
</organism>
<protein>
    <recommendedName>
        <fullName evidence="2">Ribose 5-phosphate isomerase A</fullName>
        <ecNumber evidence="2">5.3.1.6</ecNumber>
    </recommendedName>
</protein>
<dbReference type="Pfam" id="PF06026">
    <property type="entry name" value="Rib_5-P_isom_A"/>
    <property type="match status" value="1"/>
</dbReference>
<dbReference type="InterPro" id="IPR037171">
    <property type="entry name" value="NagB/RpiA_transferase-like"/>
</dbReference>
<keyword evidence="1 3" id="KW-0413">Isomerase</keyword>
<name>A0A8T3YQ57_9ARCH</name>
<sequence length="240" mass="27226">MRPLKSHKYNIRANLDMHDSHIEDFVARYVKDGDVVSIGTSELGERFVKKLALALEHEHIPINKVEFVPTSMRMATIASSLGLPFADINEREIDVAIEFVDQVDEEYNFIKRNSASLVRDKMIAQSAGILVAIADERNLVTRLVGSIPFEVSTFGWKRTLNQLDAFGKARRRESDSVPFKTETGNYIIDVIVDGVFNYEELEYESKNIPGVLETGLFVGFADKIILHGRQIRAMSRTEYK</sequence>
<dbReference type="NCBIfam" id="TIGR00021">
    <property type="entry name" value="rpiA"/>
    <property type="match status" value="1"/>
</dbReference>
<evidence type="ECO:0000313" key="4">
    <source>
        <dbReference type="Proteomes" id="UP000732298"/>
    </source>
</evidence>
<dbReference type="GO" id="GO:0005829">
    <property type="term" value="C:cytosol"/>
    <property type="evidence" value="ECO:0007669"/>
    <property type="project" value="TreeGrafter"/>
</dbReference>
<evidence type="ECO:0000256" key="2">
    <source>
        <dbReference type="NCBIfam" id="TIGR00021"/>
    </source>
</evidence>
<comment type="caution">
    <text evidence="3">The sequence shown here is derived from an EMBL/GenBank/DDBJ whole genome shotgun (WGS) entry which is preliminary data.</text>
</comment>
<dbReference type="Proteomes" id="UP000732298">
    <property type="component" value="Unassembled WGS sequence"/>
</dbReference>
<dbReference type="SUPFAM" id="SSF100950">
    <property type="entry name" value="NagB/RpiA/CoA transferase-like"/>
    <property type="match status" value="1"/>
</dbReference>
<dbReference type="EMBL" id="JACQPB010000047">
    <property type="protein sequence ID" value="MBI4210881.1"/>
    <property type="molecule type" value="Genomic_DNA"/>
</dbReference>
<dbReference type="PANTHER" id="PTHR11934:SF0">
    <property type="entry name" value="RIBOSE-5-PHOSPHATE ISOMERASE"/>
    <property type="match status" value="1"/>
</dbReference>
<evidence type="ECO:0000313" key="3">
    <source>
        <dbReference type="EMBL" id="MBI4210881.1"/>
    </source>
</evidence>
<evidence type="ECO:0000256" key="1">
    <source>
        <dbReference type="ARBA" id="ARBA00023235"/>
    </source>
</evidence>